<organism evidence="2 3">
    <name type="scientific">Brevibacillus thermoruber</name>
    <dbReference type="NCBI Taxonomy" id="33942"/>
    <lineage>
        <taxon>Bacteria</taxon>
        <taxon>Bacillati</taxon>
        <taxon>Bacillota</taxon>
        <taxon>Bacilli</taxon>
        <taxon>Bacillales</taxon>
        <taxon>Paenibacillaceae</taxon>
        <taxon>Brevibacillus</taxon>
    </lineage>
</organism>
<gene>
    <name evidence="2" type="ORF">O3V59_08590</name>
</gene>
<keyword evidence="3" id="KW-1185">Reference proteome</keyword>
<feature type="transmembrane region" description="Helical" evidence="1">
    <location>
        <begin position="241"/>
        <end position="267"/>
    </location>
</feature>
<proteinExistence type="predicted"/>
<dbReference type="Proteomes" id="UP001151071">
    <property type="component" value="Unassembled WGS sequence"/>
</dbReference>
<evidence type="ECO:0000256" key="1">
    <source>
        <dbReference type="SAM" id="Phobius"/>
    </source>
</evidence>
<name>A0A9X3TQ38_9BACL</name>
<protein>
    <submittedName>
        <fullName evidence="2">Uncharacterized protein</fullName>
    </submittedName>
</protein>
<accession>A0A9X3TQ38</accession>
<feature type="transmembrane region" description="Helical" evidence="1">
    <location>
        <begin position="98"/>
        <end position="117"/>
    </location>
</feature>
<dbReference type="EMBL" id="JAPYYP010000008">
    <property type="protein sequence ID" value="MDA5108417.1"/>
    <property type="molecule type" value="Genomic_DNA"/>
</dbReference>
<keyword evidence="1" id="KW-0812">Transmembrane</keyword>
<feature type="transmembrane region" description="Helical" evidence="1">
    <location>
        <begin position="72"/>
        <end position="93"/>
    </location>
</feature>
<evidence type="ECO:0000313" key="3">
    <source>
        <dbReference type="Proteomes" id="UP001151071"/>
    </source>
</evidence>
<reference evidence="2" key="1">
    <citation type="submission" date="2022-12" db="EMBL/GenBank/DDBJ databases">
        <title>Draft genome sequence of the thermophilic strain Brevibacillus thermoruber HT42, isolated from Los Humeros, Puebla, Mexico, with biotechnological potential.</title>
        <authorList>
            <person name="Lara Sanchez J."/>
            <person name="Solis Palacios R."/>
            <person name="Bustos Baena A.S."/>
            <person name="Ruz Baez A.E."/>
            <person name="Espinosa Luna G."/>
            <person name="Oliart Ros R.M."/>
        </authorList>
    </citation>
    <scope>NUCLEOTIDE SEQUENCE</scope>
    <source>
        <strain evidence="2">HT42</strain>
    </source>
</reference>
<evidence type="ECO:0000313" key="2">
    <source>
        <dbReference type="EMBL" id="MDA5108417.1"/>
    </source>
</evidence>
<keyword evidence="1" id="KW-0472">Membrane</keyword>
<comment type="caution">
    <text evidence="2">The sequence shown here is derived from an EMBL/GenBank/DDBJ whole genome shotgun (WGS) entry which is preliminary data.</text>
</comment>
<sequence>MMWLLLFALGLSLMIYSMLSYHQAALQPAKKPAGYRVLRLREKSKSWATSPKWEELQAWYRRAGFSLTFGEVLFFLLAAALAIEVVLTLLALFSHKAFLLVGIILPLLILWAAYYYIQYRIDRRKRILFSDFIHCFSRLADFVYYKEISDYEKIRRSLVGTRLLHQALVEEVYFCNDPRQAITRMEQWVAFEEERIMLRNALLDALYSFPEVAEKRLLDMVEDLRKRKETGWKRELQKVEFFAMLAPRAGVALFALLLILPMFMVIAKMMKWR</sequence>
<dbReference type="RefSeq" id="WP_271139926.1">
    <property type="nucleotide sequence ID" value="NZ_JAPYYP010000008.1"/>
</dbReference>
<keyword evidence="1" id="KW-1133">Transmembrane helix</keyword>
<dbReference type="AlphaFoldDB" id="A0A9X3TQ38"/>